<dbReference type="Proteomes" id="UP000295217">
    <property type="component" value="Unassembled WGS sequence"/>
</dbReference>
<accession>A0A4R5AHC1</accession>
<evidence type="ECO:0000313" key="4">
    <source>
        <dbReference type="EMBL" id="TDD72023.1"/>
    </source>
</evidence>
<comment type="caution">
    <text evidence="4">The sequence shown here is derived from an EMBL/GenBank/DDBJ whole genome shotgun (WGS) entry which is preliminary data.</text>
</comment>
<keyword evidence="5" id="KW-1185">Reference proteome</keyword>
<keyword evidence="2" id="KW-0804">Transcription</keyword>
<sequence>MISCGEAVRHLWEFLDRGLSDENQRAVEEHLAWCVRCCGELEFARSLRQLLRTTAEGGVPDDVRNRLSRFIDDLDHID</sequence>
<dbReference type="OrthoDB" id="153510at2"/>
<dbReference type="Pfam" id="PF13490">
    <property type="entry name" value="zf-HC2"/>
    <property type="match status" value="1"/>
</dbReference>
<dbReference type="EMBL" id="SMLB01000004">
    <property type="protein sequence ID" value="TDD72023.1"/>
    <property type="molecule type" value="Genomic_DNA"/>
</dbReference>
<dbReference type="InterPro" id="IPR041916">
    <property type="entry name" value="Anti_sigma_zinc_sf"/>
</dbReference>
<proteinExistence type="predicted"/>
<gene>
    <name evidence="4" type="ORF">E1262_04740</name>
</gene>
<dbReference type="RefSeq" id="WP_132101862.1">
    <property type="nucleotide sequence ID" value="NZ_SMLB01000004.1"/>
</dbReference>
<dbReference type="InterPro" id="IPR027383">
    <property type="entry name" value="Znf_put"/>
</dbReference>
<keyword evidence="1" id="KW-0805">Transcription regulation</keyword>
<evidence type="ECO:0000259" key="3">
    <source>
        <dbReference type="Pfam" id="PF13490"/>
    </source>
</evidence>
<evidence type="ECO:0000256" key="2">
    <source>
        <dbReference type="ARBA" id="ARBA00023163"/>
    </source>
</evidence>
<name>A0A4R5AHC1_9ACTN</name>
<dbReference type="Gene3D" id="1.10.10.1320">
    <property type="entry name" value="Anti-sigma factor, zinc-finger domain"/>
    <property type="match status" value="1"/>
</dbReference>
<evidence type="ECO:0000256" key="1">
    <source>
        <dbReference type="ARBA" id="ARBA00023015"/>
    </source>
</evidence>
<reference evidence="4 5" key="1">
    <citation type="submission" date="2019-02" db="EMBL/GenBank/DDBJ databases">
        <title>Draft genome sequences of novel Actinobacteria.</title>
        <authorList>
            <person name="Sahin N."/>
            <person name="Ay H."/>
            <person name="Saygin H."/>
        </authorList>
    </citation>
    <scope>NUCLEOTIDE SEQUENCE [LARGE SCALE GENOMIC DNA]</scope>
    <source>
        <strain evidence="4 5">8K307</strain>
    </source>
</reference>
<dbReference type="AlphaFoldDB" id="A0A4R5AHC1"/>
<organism evidence="4 5">
    <name type="scientific">Jiangella aurantiaca</name>
    <dbReference type="NCBI Taxonomy" id="2530373"/>
    <lineage>
        <taxon>Bacteria</taxon>
        <taxon>Bacillati</taxon>
        <taxon>Actinomycetota</taxon>
        <taxon>Actinomycetes</taxon>
        <taxon>Jiangellales</taxon>
        <taxon>Jiangellaceae</taxon>
        <taxon>Jiangella</taxon>
    </lineage>
</organism>
<protein>
    <submittedName>
        <fullName evidence="4">Zf-HC2 domain-containing protein</fullName>
    </submittedName>
</protein>
<evidence type="ECO:0000313" key="5">
    <source>
        <dbReference type="Proteomes" id="UP000295217"/>
    </source>
</evidence>
<feature type="domain" description="Putative zinc-finger" evidence="3">
    <location>
        <begin position="4"/>
        <end position="37"/>
    </location>
</feature>